<evidence type="ECO:0000313" key="2">
    <source>
        <dbReference type="EMBL" id="EIK86688.1"/>
    </source>
</evidence>
<sequence length="46" mass="4820">MPGKIHGKCATTCLSAAQRARKQFGAETRSGWKSSGLPTRVSQASA</sequence>
<accession>I4MBU8</accession>
<comment type="caution">
    <text evidence="2">The sequence shown here is derived from an EMBL/GenBank/DDBJ whole genome shotgun (WGS) entry which is preliminary data.</text>
</comment>
<proteinExistence type="predicted"/>
<feature type="region of interest" description="Disordered" evidence="1">
    <location>
        <begin position="25"/>
        <end position="46"/>
    </location>
</feature>
<feature type="compositionally biased region" description="Polar residues" evidence="1">
    <location>
        <begin position="31"/>
        <end position="46"/>
    </location>
</feature>
<evidence type="ECO:0000313" key="3">
    <source>
        <dbReference type="Proteomes" id="UP000033074"/>
    </source>
</evidence>
<organism evidence="2 3">
    <name type="scientific">Gardnerella greenwoodii 00703Dmash</name>
    <dbReference type="NCBI Taxonomy" id="698960"/>
    <lineage>
        <taxon>Bacteria</taxon>
        <taxon>Bacillati</taxon>
        <taxon>Actinomycetota</taxon>
        <taxon>Actinomycetes</taxon>
        <taxon>Bifidobacteriales</taxon>
        <taxon>Bifidobacteriaceae</taxon>
        <taxon>Gardnerella</taxon>
        <taxon>Gardnerella greenwoodii</taxon>
    </lineage>
</organism>
<dbReference type="EMBL" id="ADEV01000003">
    <property type="protein sequence ID" value="EIK86688.1"/>
    <property type="molecule type" value="Genomic_DNA"/>
</dbReference>
<dbReference type="Proteomes" id="UP000033074">
    <property type="component" value="Unassembled WGS sequence"/>
</dbReference>
<protein>
    <submittedName>
        <fullName evidence="2">Uncharacterized protein</fullName>
    </submittedName>
</protein>
<reference evidence="2 3" key="1">
    <citation type="journal article" date="2012" name="J. Bacteriol.">
        <title>Comparative Genomic Analyses of 17 Clinical Isolates of Gardnerella vaginalis Provide Evidence of Multiple Genetically Isolated Clades Consistent with Subspeciation into Genovars.</title>
        <authorList>
            <person name="Ahmed A."/>
            <person name="Earl J."/>
            <person name="Retchless A."/>
            <person name="Hillier S."/>
            <person name="Rabe L."/>
            <person name="Cherpes T."/>
            <person name="Powell E."/>
            <person name="Janto B."/>
            <person name="Eutsey R."/>
            <person name="Hiller N.L."/>
            <person name="Boissy R."/>
            <person name="Dahlgreen M."/>
            <person name="Hall B."/>
            <person name="Costerton J."/>
            <person name="Post J.C."/>
            <person name="Hu F."/>
            <person name="Ehrlich G."/>
        </authorList>
    </citation>
    <scope>NUCLEOTIDE SEQUENCE [LARGE SCALE GENOMIC DNA]</scope>
    <source>
        <strain evidence="2 3">00703Dmash</strain>
    </source>
</reference>
<name>I4MBU8_9BIFI</name>
<gene>
    <name evidence="2" type="ORF">CGSMWGv00703Dmash_00169</name>
</gene>
<dbReference type="AlphaFoldDB" id="I4MBU8"/>
<evidence type="ECO:0000256" key="1">
    <source>
        <dbReference type="SAM" id="MobiDB-lite"/>
    </source>
</evidence>
<dbReference type="PATRIC" id="fig|698960.3.peg.31"/>